<dbReference type="Proteomes" id="UP000663852">
    <property type="component" value="Unassembled WGS sequence"/>
</dbReference>
<gene>
    <name evidence="5" type="ORF">EDS130_LOCUS34147</name>
</gene>
<dbReference type="OrthoDB" id="10059915at2759"/>
<dbReference type="InterPro" id="IPR006652">
    <property type="entry name" value="Kelch_1"/>
</dbReference>
<dbReference type="PANTHER" id="PTHR46529">
    <property type="entry name" value="TRNA WYBUTOSINE-SYNTHESIZING PROTEIN 4"/>
    <property type="match status" value="1"/>
</dbReference>
<dbReference type="InterPro" id="IPR015915">
    <property type="entry name" value="Kelch-typ_b-propeller"/>
</dbReference>
<keyword evidence="4" id="KW-0472">Membrane</keyword>
<evidence type="ECO:0000313" key="5">
    <source>
        <dbReference type="EMBL" id="CAF1366859.1"/>
    </source>
</evidence>
<evidence type="ECO:0000256" key="4">
    <source>
        <dbReference type="SAM" id="Phobius"/>
    </source>
</evidence>
<dbReference type="PANTHER" id="PTHR46529:SF1">
    <property type="entry name" value="TRNA WYBUTOSINE-SYNTHESIZING PROTEIN 4"/>
    <property type="match status" value="1"/>
</dbReference>
<evidence type="ECO:0000256" key="3">
    <source>
        <dbReference type="ARBA" id="ARBA00022691"/>
    </source>
</evidence>
<dbReference type="GO" id="GO:0008175">
    <property type="term" value="F:tRNA methyltransferase activity"/>
    <property type="evidence" value="ECO:0007669"/>
    <property type="project" value="TreeGrafter"/>
</dbReference>
<keyword evidence="3" id="KW-0949">S-adenosyl-L-methionine</keyword>
<dbReference type="Gene3D" id="2.130.10.80">
    <property type="entry name" value="Galactose oxidase/kelch, beta-propeller"/>
    <property type="match status" value="3"/>
</dbReference>
<dbReference type="GO" id="GO:0031591">
    <property type="term" value="P:wybutosine biosynthetic process"/>
    <property type="evidence" value="ECO:0007669"/>
    <property type="project" value="TreeGrafter"/>
</dbReference>
<dbReference type="GO" id="GO:0030488">
    <property type="term" value="P:tRNA methylation"/>
    <property type="evidence" value="ECO:0007669"/>
    <property type="project" value="TreeGrafter"/>
</dbReference>
<evidence type="ECO:0000256" key="1">
    <source>
        <dbReference type="ARBA" id="ARBA00010703"/>
    </source>
</evidence>
<name>A0A815IKW1_ADIRI</name>
<dbReference type="Gene3D" id="2.120.10.80">
    <property type="entry name" value="Kelch-type beta propeller"/>
    <property type="match status" value="1"/>
</dbReference>
<feature type="transmembrane region" description="Helical" evidence="4">
    <location>
        <begin position="44"/>
        <end position="71"/>
    </location>
</feature>
<dbReference type="InterPro" id="IPR037293">
    <property type="entry name" value="Gal_Oxidase_central_sf"/>
</dbReference>
<evidence type="ECO:0000313" key="6">
    <source>
        <dbReference type="Proteomes" id="UP000663852"/>
    </source>
</evidence>
<evidence type="ECO:0000256" key="2">
    <source>
        <dbReference type="ARBA" id="ARBA00022441"/>
    </source>
</evidence>
<keyword evidence="2" id="KW-0880">Kelch repeat</keyword>
<dbReference type="SMART" id="SM00612">
    <property type="entry name" value="Kelch"/>
    <property type="match status" value="5"/>
</dbReference>
<organism evidence="5 6">
    <name type="scientific">Adineta ricciae</name>
    <name type="common">Rotifer</name>
    <dbReference type="NCBI Taxonomy" id="249248"/>
    <lineage>
        <taxon>Eukaryota</taxon>
        <taxon>Metazoa</taxon>
        <taxon>Spiralia</taxon>
        <taxon>Gnathifera</taxon>
        <taxon>Rotifera</taxon>
        <taxon>Eurotatoria</taxon>
        <taxon>Bdelloidea</taxon>
        <taxon>Adinetida</taxon>
        <taxon>Adinetidae</taxon>
        <taxon>Adineta</taxon>
    </lineage>
</organism>
<protein>
    <submittedName>
        <fullName evidence="5">Uncharacterized protein</fullName>
    </submittedName>
</protein>
<comment type="caution">
    <text evidence="5">The sequence shown here is derived from an EMBL/GenBank/DDBJ whole genome shotgun (WGS) entry which is preliminary data.</text>
</comment>
<comment type="similarity">
    <text evidence="1">Belongs to the methyltransferase superfamily. LCMT family.</text>
</comment>
<keyword evidence="4" id="KW-1133">Transmembrane helix</keyword>
<proteinExistence type="inferred from homology"/>
<sequence length="520" mass="55598">MTKTQHDKLCDINDQISSNINSDVTLKEIPVKISCFNYLKQRPWLIIVLILYAIAMITIVIGVTTVEIILLRQTTTPTTTTTIAPLICFTIPTSRPSNAWYSVGNMSITRQYYTSTYLAQDNSVLIAGGLNGISLKSTEIYNQSTGCFINGTDMPRARYYHTADILPAFPNYILLAGGVGSSGTLNVSDLFDPKTGNTLTIAMSTMRYAHGSAIFGSTQLVVIGGQGAVQLDTGDAISSGSITTFSMSLNTMIVPRLSHTVTRLGNNSGIILVAGGYQGSTYYSSSAIFGSTQLVVIGGQGAVQLDTGDAISSGSITTFSMSLNTMIVPRLSHTVTRLGNNSGIILVAGGYQGSTYYSSTELYYGASNMFFSLGSGGAMPTARAYHTASYLPTVNKVLITGGHRDNWNTQNTMILFDVLTYSFSTLTSTMSTFRSWHTATLLPNGKVLIVGGSTGSVITPTCDVIDPSNNYLTTPVANLSFARYKHTATLLPNNDQSTVLVCGGYSPTSVPLNSCELYFV</sequence>
<dbReference type="SUPFAM" id="SSF117281">
    <property type="entry name" value="Kelch motif"/>
    <property type="match status" value="2"/>
</dbReference>
<accession>A0A815IKW1</accession>
<reference evidence="5" key="1">
    <citation type="submission" date="2021-02" db="EMBL/GenBank/DDBJ databases">
        <authorList>
            <person name="Nowell W R."/>
        </authorList>
    </citation>
    <scope>NUCLEOTIDE SEQUENCE</scope>
</reference>
<dbReference type="AlphaFoldDB" id="A0A815IKW1"/>
<keyword evidence="4" id="KW-0812">Transmembrane</keyword>
<dbReference type="EMBL" id="CAJNOJ010000282">
    <property type="protein sequence ID" value="CAF1366859.1"/>
    <property type="molecule type" value="Genomic_DNA"/>
</dbReference>